<organism evidence="2 3">
    <name type="scientific">Fistulina hepatica ATCC 64428</name>
    <dbReference type="NCBI Taxonomy" id="1128425"/>
    <lineage>
        <taxon>Eukaryota</taxon>
        <taxon>Fungi</taxon>
        <taxon>Dikarya</taxon>
        <taxon>Basidiomycota</taxon>
        <taxon>Agaricomycotina</taxon>
        <taxon>Agaricomycetes</taxon>
        <taxon>Agaricomycetidae</taxon>
        <taxon>Agaricales</taxon>
        <taxon>Fistulinaceae</taxon>
        <taxon>Fistulina</taxon>
    </lineage>
</organism>
<sequence length="388" mass="43290">MESLCSSCLRYRDNDPSSDIIDANTGVALQKHADLWFLDGSVVIRAENTLFRIHLSQLARHSICFKDMLCISHSSGSSGDKLSNCPLLNLQDTAEDMCNFLTAMYDGPNFGNSEQDDFRVVSGILRLSTKYIVDSLRAKALQHLAKAWPTTLREWDAREDLARAYECETAFNPSEARAHLYPSPIDVIKLAREVDAPALLPSAFYDLSRYPSNQIFDPTEEESGNRISNQLSVYDMERLCIGKEAAQHTITSLINGLGHIQHVRQSQHLITHGRKTSGAVVCVSPANCRKDFLELVDLATQHYLFDRERGCCDPLYVAEELGQLKSPDLSECKACAILLECWAAREREKTWKMIPLWFKLDSPSNASPGGSPHPMSWPNSRPSSAAGP</sequence>
<protein>
    <recommendedName>
        <fullName evidence="4">BTB domain-containing protein</fullName>
    </recommendedName>
</protein>
<evidence type="ECO:0008006" key="4">
    <source>
        <dbReference type="Google" id="ProtNLM"/>
    </source>
</evidence>
<dbReference type="OrthoDB" id="3227959at2759"/>
<dbReference type="AlphaFoldDB" id="A0A0D7AMP4"/>
<evidence type="ECO:0000256" key="1">
    <source>
        <dbReference type="SAM" id="MobiDB-lite"/>
    </source>
</evidence>
<accession>A0A0D7AMP4</accession>
<dbReference type="Proteomes" id="UP000054144">
    <property type="component" value="Unassembled WGS sequence"/>
</dbReference>
<evidence type="ECO:0000313" key="3">
    <source>
        <dbReference type="Proteomes" id="UP000054144"/>
    </source>
</evidence>
<feature type="region of interest" description="Disordered" evidence="1">
    <location>
        <begin position="365"/>
        <end position="388"/>
    </location>
</feature>
<proteinExistence type="predicted"/>
<dbReference type="Gene3D" id="3.30.710.10">
    <property type="entry name" value="Potassium Channel Kv1.1, Chain A"/>
    <property type="match status" value="1"/>
</dbReference>
<name>A0A0D7AMP4_9AGAR</name>
<gene>
    <name evidence="2" type="ORF">FISHEDRAFT_34132</name>
</gene>
<dbReference type="EMBL" id="KN881629">
    <property type="protein sequence ID" value="KIY53019.1"/>
    <property type="molecule type" value="Genomic_DNA"/>
</dbReference>
<reference evidence="2 3" key="1">
    <citation type="journal article" date="2015" name="Fungal Genet. Biol.">
        <title>Evolution of novel wood decay mechanisms in Agaricales revealed by the genome sequences of Fistulina hepatica and Cylindrobasidium torrendii.</title>
        <authorList>
            <person name="Floudas D."/>
            <person name="Held B.W."/>
            <person name="Riley R."/>
            <person name="Nagy L.G."/>
            <person name="Koehler G."/>
            <person name="Ransdell A.S."/>
            <person name="Younus H."/>
            <person name="Chow J."/>
            <person name="Chiniquy J."/>
            <person name="Lipzen A."/>
            <person name="Tritt A."/>
            <person name="Sun H."/>
            <person name="Haridas S."/>
            <person name="LaButti K."/>
            <person name="Ohm R.A."/>
            <person name="Kues U."/>
            <person name="Blanchette R.A."/>
            <person name="Grigoriev I.V."/>
            <person name="Minto R.E."/>
            <person name="Hibbett D.S."/>
        </authorList>
    </citation>
    <scope>NUCLEOTIDE SEQUENCE [LARGE SCALE GENOMIC DNA]</scope>
    <source>
        <strain evidence="2 3">ATCC 64428</strain>
    </source>
</reference>
<dbReference type="InterPro" id="IPR011333">
    <property type="entry name" value="SKP1/BTB/POZ_sf"/>
</dbReference>
<evidence type="ECO:0000313" key="2">
    <source>
        <dbReference type="EMBL" id="KIY53019.1"/>
    </source>
</evidence>
<keyword evidence="3" id="KW-1185">Reference proteome</keyword>
<feature type="compositionally biased region" description="Polar residues" evidence="1">
    <location>
        <begin position="377"/>
        <end position="388"/>
    </location>
</feature>